<name>A0ABW5P8G2_9DEIO</name>
<evidence type="ECO:0000313" key="2">
    <source>
        <dbReference type="EMBL" id="MFD2610407.1"/>
    </source>
</evidence>
<proteinExistence type="predicted"/>
<evidence type="ECO:0000256" key="1">
    <source>
        <dbReference type="SAM" id="SignalP"/>
    </source>
</evidence>
<dbReference type="EMBL" id="JBHUMK010000061">
    <property type="protein sequence ID" value="MFD2610407.1"/>
    <property type="molecule type" value="Genomic_DNA"/>
</dbReference>
<organism evidence="2 3">
    <name type="scientific">Deinococcus taklimakanensis</name>
    <dbReference type="NCBI Taxonomy" id="536443"/>
    <lineage>
        <taxon>Bacteria</taxon>
        <taxon>Thermotogati</taxon>
        <taxon>Deinococcota</taxon>
        <taxon>Deinococci</taxon>
        <taxon>Deinococcales</taxon>
        <taxon>Deinococcaceae</taxon>
        <taxon>Deinococcus</taxon>
    </lineage>
</organism>
<feature type="chain" id="PRO_5047305985" evidence="1">
    <location>
        <begin position="19"/>
        <end position="460"/>
    </location>
</feature>
<dbReference type="RefSeq" id="WP_386846564.1">
    <property type="nucleotide sequence ID" value="NZ_JBHUMK010000061.1"/>
</dbReference>
<dbReference type="Proteomes" id="UP001597475">
    <property type="component" value="Unassembled WGS sequence"/>
</dbReference>
<protein>
    <submittedName>
        <fullName evidence="2">Uncharacterized protein</fullName>
    </submittedName>
</protein>
<keyword evidence="1" id="KW-0732">Signal</keyword>
<gene>
    <name evidence="2" type="ORF">ACFSR9_13310</name>
</gene>
<feature type="signal peptide" evidence="1">
    <location>
        <begin position="1"/>
        <end position="18"/>
    </location>
</feature>
<keyword evidence="3" id="KW-1185">Reference proteome</keyword>
<evidence type="ECO:0000313" key="3">
    <source>
        <dbReference type="Proteomes" id="UP001597475"/>
    </source>
</evidence>
<comment type="caution">
    <text evidence="2">The sequence shown here is derived from an EMBL/GenBank/DDBJ whole genome shotgun (WGS) entry which is preliminary data.</text>
</comment>
<sequence length="460" mass="51394">MKRLTLSLVLVLTAQAAAEEAPDYAGRDAIYSQTVLTPVPHARFMSITAKKAYKRCLADNKGSSTPRTCPNYEFTAPLSSLDESVRVATDLREAWQRFEDRYYQRAVTELNNPASWFTSCVVNFSSGSKAQKAVWTLNSEPWMYPTQLKGMATVLPDDRLHLDAYTLLAKVKNSDYCDGIAPRVDFMYLAGTCTYLGAIRLFCLEGSQNTLNPAAPRPLWFRYDVALKRIQSAIRHAHETYLPQYVADVATALAPTAKWWPLMWSGLDDAVVAPVMTLKPDLDGVMAEARRAGDALGSPFRLTAQAYYAQGLTGPPAKLLRAHQLPRTTDDLGVENNNPPGVWKLEEFKRRFPPNTAPLYERFGYVHLFQAYNRMVTTLLPEQVKAKAARQMIFQATGIYFYLHDGTSVPVPAPILIREYAAGLPYAGPQTHFTWVSLPEGYPVPRVKGRPPLDYGSVTK</sequence>
<reference evidence="3" key="1">
    <citation type="journal article" date="2019" name="Int. J. Syst. Evol. Microbiol.">
        <title>The Global Catalogue of Microorganisms (GCM) 10K type strain sequencing project: providing services to taxonomists for standard genome sequencing and annotation.</title>
        <authorList>
            <consortium name="The Broad Institute Genomics Platform"/>
            <consortium name="The Broad Institute Genome Sequencing Center for Infectious Disease"/>
            <person name="Wu L."/>
            <person name="Ma J."/>
        </authorList>
    </citation>
    <scope>NUCLEOTIDE SEQUENCE [LARGE SCALE GENOMIC DNA]</scope>
    <source>
        <strain evidence="3">KCTC 33842</strain>
    </source>
</reference>
<accession>A0ABW5P8G2</accession>